<keyword evidence="1" id="KW-0560">Oxidoreductase</keyword>
<dbReference type="InterPro" id="IPR052198">
    <property type="entry name" value="IorB_Oxidoreductase"/>
</dbReference>
<dbReference type="PANTHER" id="PTHR43854:SF1">
    <property type="entry name" value="INDOLEPYRUVATE OXIDOREDUCTASE SUBUNIT IORB"/>
    <property type="match status" value="1"/>
</dbReference>
<dbReference type="SUPFAM" id="SSF53323">
    <property type="entry name" value="Pyruvate-ferredoxin oxidoreductase, PFOR, domain III"/>
    <property type="match status" value="1"/>
</dbReference>
<dbReference type="AlphaFoldDB" id="A0A7C3GCN2"/>
<dbReference type="Gene3D" id="3.40.920.10">
    <property type="entry name" value="Pyruvate-ferredoxin oxidoreductase, PFOR, domain III"/>
    <property type="match status" value="1"/>
</dbReference>
<evidence type="ECO:0000313" key="3">
    <source>
        <dbReference type="EMBL" id="HFC96877.1"/>
    </source>
</evidence>
<evidence type="ECO:0000256" key="1">
    <source>
        <dbReference type="ARBA" id="ARBA00023002"/>
    </source>
</evidence>
<organism evidence="3">
    <name type="scientific">Thermosulfurimonas dismutans</name>
    <dbReference type="NCBI Taxonomy" id="999894"/>
    <lineage>
        <taxon>Bacteria</taxon>
        <taxon>Pseudomonadati</taxon>
        <taxon>Thermodesulfobacteriota</taxon>
        <taxon>Thermodesulfobacteria</taxon>
        <taxon>Thermodesulfobacteriales</taxon>
        <taxon>Thermodesulfobacteriaceae</taxon>
        <taxon>Thermosulfurimonas</taxon>
    </lineage>
</organism>
<dbReference type="EMBL" id="DRMH01000006">
    <property type="protein sequence ID" value="HFC96877.1"/>
    <property type="molecule type" value="Genomic_DNA"/>
</dbReference>
<feature type="domain" description="Pyruvate/ketoisovalerate oxidoreductase catalytic" evidence="2">
    <location>
        <begin position="13"/>
        <end position="193"/>
    </location>
</feature>
<gene>
    <name evidence="3" type="ORF">ENJ40_00265</name>
</gene>
<comment type="caution">
    <text evidence="3">The sequence shown here is derived from an EMBL/GenBank/DDBJ whole genome shotgun (WGS) entry which is preliminary data.</text>
</comment>
<dbReference type="Pfam" id="PF01558">
    <property type="entry name" value="POR"/>
    <property type="match status" value="1"/>
</dbReference>
<proteinExistence type="predicted"/>
<dbReference type="InterPro" id="IPR002869">
    <property type="entry name" value="Pyrv_flavodox_OxRed_cen"/>
</dbReference>
<dbReference type="Proteomes" id="UP000886043">
    <property type="component" value="Unassembled WGS sequence"/>
</dbReference>
<dbReference type="InterPro" id="IPR019752">
    <property type="entry name" value="Pyrv/ketoisovalerate_OxRed_cat"/>
</dbReference>
<sequence length="199" mass="20946">MAQGFRVLAVGVGGQGILLFSRVIGEAALLEGLPVAMSEVHGMAQRGGVVETSIVLGEVKSPYISPGEADVLVALEPVEALRALSRCRREATAILSIDPVVPQVVKDGLATYPELPPLLEKLRTVLPRVYLLSGEDLARKAGSAKALNVVLLGALAGSGTLPLAKEAFLEALRRVVKPAYLDLNLRAFDLGYQAVLSAQ</sequence>
<dbReference type="GO" id="GO:0016903">
    <property type="term" value="F:oxidoreductase activity, acting on the aldehyde or oxo group of donors"/>
    <property type="evidence" value="ECO:0007669"/>
    <property type="project" value="InterPro"/>
</dbReference>
<reference evidence="3" key="1">
    <citation type="journal article" date="2020" name="mSystems">
        <title>Genome- and Community-Level Interaction Insights into Carbon Utilization and Element Cycling Functions of Hydrothermarchaeota in Hydrothermal Sediment.</title>
        <authorList>
            <person name="Zhou Z."/>
            <person name="Liu Y."/>
            <person name="Xu W."/>
            <person name="Pan J."/>
            <person name="Luo Z.H."/>
            <person name="Li M."/>
        </authorList>
    </citation>
    <scope>NUCLEOTIDE SEQUENCE [LARGE SCALE GENOMIC DNA]</scope>
    <source>
        <strain evidence="3">HyVt-483</strain>
    </source>
</reference>
<keyword evidence="3" id="KW-0670">Pyruvate</keyword>
<dbReference type="PANTHER" id="PTHR43854">
    <property type="entry name" value="INDOLEPYRUVATE OXIDOREDUCTASE SUBUNIT IORB"/>
    <property type="match status" value="1"/>
</dbReference>
<evidence type="ECO:0000259" key="2">
    <source>
        <dbReference type="Pfam" id="PF01558"/>
    </source>
</evidence>
<accession>A0A7C3GCN2</accession>
<protein>
    <submittedName>
        <fullName evidence="3">Pyruvate ferredoxin oxidoreductase</fullName>
    </submittedName>
</protein>
<name>A0A7C3GCN2_9BACT</name>